<keyword evidence="2" id="KW-1185">Reference proteome</keyword>
<protein>
    <recommendedName>
        <fullName evidence="3">Arrestin-like N-terminal domain-containing protein</fullName>
    </recommendedName>
</protein>
<dbReference type="OrthoDB" id="2361690at2759"/>
<gene>
    <name evidence="1" type="ORF">KI688_000925</name>
</gene>
<name>A0A9P7Y6V7_9FUNG</name>
<evidence type="ECO:0008006" key="3">
    <source>
        <dbReference type="Google" id="ProtNLM"/>
    </source>
</evidence>
<proteinExistence type="predicted"/>
<dbReference type="EMBL" id="JAHRHY010000001">
    <property type="protein sequence ID" value="KAG9073138.1"/>
    <property type="molecule type" value="Genomic_DNA"/>
</dbReference>
<dbReference type="Proteomes" id="UP000707451">
    <property type="component" value="Unassembled WGS sequence"/>
</dbReference>
<evidence type="ECO:0000313" key="1">
    <source>
        <dbReference type="EMBL" id="KAG9073138.1"/>
    </source>
</evidence>
<comment type="caution">
    <text evidence="1">The sequence shown here is derived from an EMBL/GenBank/DDBJ whole genome shotgun (WGS) entry which is preliminary data.</text>
</comment>
<accession>A0A9P7Y6V7</accession>
<evidence type="ECO:0000313" key="2">
    <source>
        <dbReference type="Proteomes" id="UP000707451"/>
    </source>
</evidence>
<dbReference type="AlphaFoldDB" id="A0A9P7Y6V7"/>
<organism evidence="1 2">
    <name type="scientific">Linnemannia hyalina</name>
    <dbReference type="NCBI Taxonomy" id="64524"/>
    <lineage>
        <taxon>Eukaryota</taxon>
        <taxon>Fungi</taxon>
        <taxon>Fungi incertae sedis</taxon>
        <taxon>Mucoromycota</taxon>
        <taxon>Mortierellomycotina</taxon>
        <taxon>Mortierellomycetes</taxon>
        <taxon>Mortierellales</taxon>
        <taxon>Mortierellaceae</taxon>
        <taxon>Linnemannia</taxon>
    </lineage>
</organism>
<reference evidence="1" key="1">
    <citation type="submission" date="2021-06" db="EMBL/GenBank/DDBJ databases">
        <title>Genome Sequence of Mortierella hyaline Strain SCG-10, a Cold-Adapted, Nitrate-Reducing Fungus Isolated from Soil in Minnesota, USA.</title>
        <authorList>
            <person name="Aldossari N."/>
        </authorList>
    </citation>
    <scope>NUCLEOTIDE SEQUENCE</scope>
    <source>
        <strain evidence="1">SCG-10</strain>
    </source>
</reference>
<sequence length="463" mass="51398">MKNMGRASSSTKDRRISLEAHSDNYIIVDNRPMPVFFSNLEVPAVIRATVTFENDQDCQGQDVEIKYNAAVVYEVTTMTSFQAKSKLQHNLQRKRWTMSDLVRPTPGTIAAGRYTKTVTATIDPLWPSSGVTSASVKGMGWVRYTFEASFVKMFMGVLSPILVTLPYEVWVVNSILPSEAGVPSSVPKPLTAYVPGKKPDLPVSLTIPNQTLQFHEQVPLTVRVEPFRKGSKRFGQNIVVLSAGFSVKEKVQGWSRVSAGVDVNHSTDVTQIAIRDGWPQNTVGGWTRTVSITLPTAPEINASMTTKVMDISHLVLFTMKYKAENDSDMKAQEITVEVPRRNIQAQDDFLPTYSATDAQAYQQKHIGDEKYQPHYSREDKLSLATVKKEPKVKDLQIHIVTGTCSTITTVGKEPLPLLHVSHDNPGIIDATATFELDEVWTADEVTLTFRAICNSRTYGTGTK</sequence>